<dbReference type="RefSeq" id="WP_013702929.1">
    <property type="nucleotide sequence ID" value="NC_015387.1"/>
</dbReference>
<sequence>MRLERYFLTGLLVILPLAVTAYLGVLVYNSSAAFFTGLLRLVGLSVPAWALPWLPLVGLASAVALVVLVGMLATNLVGRRLILMVDQLVNLVPLVRDVYNAVKQIAHSLLGHTELQFSRAALIEYPRKGTYALCFVVQPVEDRLPPLPEGYTVVVVPTSPVPASGFVLIVPTQDLIPLDIRVEEAIRFVVSVGFLLPEDKARELQNGTPRG</sequence>
<dbReference type="PANTHER" id="PTHR31876:SF26">
    <property type="entry name" value="PROTEIN LIKE COV 2"/>
    <property type="match status" value="1"/>
</dbReference>
<dbReference type="HOGENOM" id="CLU_068050_1_1_0"/>
<dbReference type="Pfam" id="PF04367">
    <property type="entry name" value="DUF502"/>
    <property type="match status" value="1"/>
</dbReference>
<feature type="transmembrane region" description="Helical" evidence="1">
    <location>
        <begin position="6"/>
        <end position="25"/>
    </location>
</feature>
<keyword evidence="3" id="KW-1185">Reference proteome</keyword>
<gene>
    <name evidence="2" type="ordered locus">Marky_0111</name>
</gene>
<dbReference type="OrthoDB" id="9780267at2"/>
<evidence type="ECO:0008006" key="4">
    <source>
        <dbReference type="Google" id="ProtNLM"/>
    </source>
</evidence>
<accession>F2NLP4</accession>
<dbReference type="Proteomes" id="UP000007030">
    <property type="component" value="Chromosome"/>
</dbReference>
<keyword evidence="1" id="KW-0812">Transmembrane</keyword>
<dbReference type="KEGG" id="mhd:Marky_0111"/>
<reference evidence="2 3" key="1">
    <citation type="journal article" date="2012" name="Stand. Genomic Sci.">
        <title>Complete genome sequence of the aerobic, heterotroph Marinithermus hydrothermalis type strain (T1(T)) from a deep-sea hydrothermal vent chimney.</title>
        <authorList>
            <person name="Copeland A."/>
            <person name="Gu W."/>
            <person name="Yasawong M."/>
            <person name="Lapidus A."/>
            <person name="Lucas S."/>
            <person name="Deshpande S."/>
            <person name="Pagani I."/>
            <person name="Tapia R."/>
            <person name="Cheng J.F."/>
            <person name="Goodwin L.A."/>
            <person name="Pitluck S."/>
            <person name="Liolios K."/>
            <person name="Ivanova N."/>
            <person name="Mavromatis K."/>
            <person name="Mikhailova N."/>
            <person name="Pati A."/>
            <person name="Chen A."/>
            <person name="Palaniappan K."/>
            <person name="Land M."/>
            <person name="Pan C."/>
            <person name="Brambilla E.M."/>
            <person name="Rohde M."/>
            <person name="Tindall B.J."/>
            <person name="Sikorski J."/>
            <person name="Goker M."/>
            <person name="Detter J.C."/>
            <person name="Bristow J."/>
            <person name="Eisen J.A."/>
            <person name="Markowitz V."/>
            <person name="Hugenholtz P."/>
            <person name="Kyrpides N.C."/>
            <person name="Klenk H.P."/>
            <person name="Woyke T."/>
        </authorList>
    </citation>
    <scope>NUCLEOTIDE SEQUENCE [LARGE SCALE GENOMIC DNA]</scope>
    <source>
        <strain evidence="3">DSM 14884 / JCM 11576 / T1</strain>
    </source>
</reference>
<dbReference type="InterPro" id="IPR007462">
    <property type="entry name" value="COV1-like"/>
</dbReference>
<dbReference type="STRING" id="869210.Marky_0111"/>
<dbReference type="PANTHER" id="PTHR31876">
    <property type="entry name" value="COV-LIKE PROTEIN 1"/>
    <property type="match status" value="1"/>
</dbReference>
<proteinExistence type="predicted"/>
<keyword evidence="1" id="KW-0472">Membrane</keyword>
<dbReference type="EMBL" id="CP002630">
    <property type="protein sequence ID" value="AEB10874.1"/>
    <property type="molecule type" value="Genomic_DNA"/>
</dbReference>
<evidence type="ECO:0000256" key="1">
    <source>
        <dbReference type="SAM" id="Phobius"/>
    </source>
</evidence>
<name>F2NLP4_MARHT</name>
<feature type="transmembrane region" description="Helical" evidence="1">
    <location>
        <begin position="56"/>
        <end position="77"/>
    </location>
</feature>
<evidence type="ECO:0000313" key="2">
    <source>
        <dbReference type="EMBL" id="AEB10874.1"/>
    </source>
</evidence>
<organism evidence="2 3">
    <name type="scientific">Marinithermus hydrothermalis (strain DSM 14884 / JCM 11576 / T1)</name>
    <dbReference type="NCBI Taxonomy" id="869210"/>
    <lineage>
        <taxon>Bacteria</taxon>
        <taxon>Thermotogati</taxon>
        <taxon>Deinococcota</taxon>
        <taxon>Deinococci</taxon>
        <taxon>Thermales</taxon>
        <taxon>Thermaceae</taxon>
        <taxon>Marinithermus</taxon>
    </lineage>
</organism>
<evidence type="ECO:0000313" key="3">
    <source>
        <dbReference type="Proteomes" id="UP000007030"/>
    </source>
</evidence>
<protein>
    <recommendedName>
        <fullName evidence="4">Transporter</fullName>
    </recommendedName>
</protein>
<dbReference type="AlphaFoldDB" id="F2NLP4"/>
<dbReference type="eggNOG" id="COG2928">
    <property type="taxonomic scope" value="Bacteria"/>
</dbReference>
<keyword evidence="1" id="KW-1133">Transmembrane helix</keyword>